<dbReference type="GO" id="GO:0003700">
    <property type="term" value="F:DNA-binding transcription factor activity"/>
    <property type="evidence" value="ECO:0007669"/>
    <property type="project" value="InterPro"/>
</dbReference>
<dbReference type="CDD" id="cd08422">
    <property type="entry name" value="PBP2_CrgA_like"/>
    <property type="match status" value="1"/>
</dbReference>
<proteinExistence type="inferred from homology"/>
<dbReference type="Pfam" id="PF00126">
    <property type="entry name" value="HTH_1"/>
    <property type="match status" value="1"/>
</dbReference>
<dbReference type="PANTHER" id="PTHR30537:SF5">
    <property type="entry name" value="HTH-TYPE TRANSCRIPTIONAL ACTIVATOR TTDR-RELATED"/>
    <property type="match status" value="1"/>
</dbReference>
<dbReference type="GO" id="GO:0003677">
    <property type="term" value="F:DNA binding"/>
    <property type="evidence" value="ECO:0007669"/>
    <property type="project" value="UniProtKB-KW"/>
</dbReference>
<dbReference type="PANTHER" id="PTHR30537">
    <property type="entry name" value="HTH-TYPE TRANSCRIPTIONAL REGULATOR"/>
    <property type="match status" value="1"/>
</dbReference>
<evidence type="ECO:0000256" key="3">
    <source>
        <dbReference type="ARBA" id="ARBA00023125"/>
    </source>
</evidence>
<gene>
    <name evidence="6" type="primary">dmlR_2</name>
    <name evidence="6" type="ORF">DPBNPPHM_01316</name>
</gene>
<dbReference type="PROSITE" id="PS50931">
    <property type="entry name" value="HTH_LYSR"/>
    <property type="match status" value="1"/>
</dbReference>
<organism evidence="6 7">
    <name type="scientific">BD1-7 clade bacterium</name>
    <dbReference type="NCBI Taxonomy" id="2029982"/>
    <lineage>
        <taxon>Bacteria</taxon>
        <taxon>Pseudomonadati</taxon>
        <taxon>Pseudomonadota</taxon>
        <taxon>Gammaproteobacteria</taxon>
        <taxon>Cellvibrionales</taxon>
        <taxon>Spongiibacteraceae</taxon>
        <taxon>BD1-7 clade</taxon>
    </lineage>
</organism>
<dbReference type="SUPFAM" id="SSF53850">
    <property type="entry name" value="Periplasmic binding protein-like II"/>
    <property type="match status" value="1"/>
</dbReference>
<dbReference type="InterPro" id="IPR036390">
    <property type="entry name" value="WH_DNA-bd_sf"/>
</dbReference>
<evidence type="ECO:0000256" key="4">
    <source>
        <dbReference type="ARBA" id="ARBA00023163"/>
    </source>
</evidence>
<dbReference type="Pfam" id="PF03466">
    <property type="entry name" value="LysR_substrate"/>
    <property type="match status" value="1"/>
</dbReference>
<dbReference type="AlphaFoldDB" id="A0A5S9Q780"/>
<accession>A0A5S9Q780</accession>
<dbReference type="SUPFAM" id="SSF46785">
    <property type="entry name" value="Winged helix' DNA-binding domain"/>
    <property type="match status" value="1"/>
</dbReference>
<reference evidence="6 7" key="1">
    <citation type="submission" date="2019-11" db="EMBL/GenBank/DDBJ databases">
        <authorList>
            <person name="Holert J."/>
        </authorList>
    </citation>
    <scope>NUCLEOTIDE SEQUENCE [LARGE SCALE GENOMIC DNA]</scope>
    <source>
        <strain evidence="6">BC5_2</strain>
    </source>
</reference>
<evidence type="ECO:0000313" key="7">
    <source>
        <dbReference type="Proteomes" id="UP000434580"/>
    </source>
</evidence>
<dbReference type="InterPro" id="IPR000847">
    <property type="entry name" value="LysR_HTH_N"/>
</dbReference>
<dbReference type="FunFam" id="1.10.10.10:FF:000001">
    <property type="entry name" value="LysR family transcriptional regulator"/>
    <property type="match status" value="1"/>
</dbReference>
<dbReference type="Proteomes" id="UP000434580">
    <property type="component" value="Unassembled WGS sequence"/>
</dbReference>
<dbReference type="Gene3D" id="3.40.190.290">
    <property type="match status" value="1"/>
</dbReference>
<keyword evidence="4" id="KW-0804">Transcription</keyword>
<comment type="similarity">
    <text evidence="1">Belongs to the LysR transcriptional regulatory family.</text>
</comment>
<sequence>MRYSMEAYQRAAVYFMVGRRSVSIYFWLGYSYNLVQISCKDWTMSDLTQIHTFIEVAENGSFSEASRQLSLPRSTVSARIKALEKRLNVRLFNRNTRKVSLTNEGQAYLQQCQQAIALLNSAEQQFSDAHDLSGSLRLTVPVAMPRNPLSGLLSAFAARYPDLAVEVIMTDVALDLVADNIDVAIRGRKPGDLDLIARKLGETTVFYYASPQFMQSNKGMTREALLADHCIFEPKNLRSRSAQITTTNFEFAQTLAINHQGIVALPESLCREALSQGALVKINAPEDLGVLPLYVVFSSRVHLAPRVRALIDFIVEYHLEHDIR</sequence>
<dbReference type="InterPro" id="IPR058163">
    <property type="entry name" value="LysR-type_TF_proteobact-type"/>
</dbReference>
<keyword evidence="3" id="KW-0238">DNA-binding</keyword>
<evidence type="ECO:0000259" key="5">
    <source>
        <dbReference type="PROSITE" id="PS50931"/>
    </source>
</evidence>
<protein>
    <submittedName>
        <fullName evidence="6">HTH-type transcriptional regulator DmlR</fullName>
    </submittedName>
</protein>
<name>A0A5S9Q780_9GAMM</name>
<evidence type="ECO:0000256" key="2">
    <source>
        <dbReference type="ARBA" id="ARBA00023015"/>
    </source>
</evidence>
<feature type="domain" description="HTH lysR-type" evidence="5">
    <location>
        <begin position="46"/>
        <end position="102"/>
    </location>
</feature>
<keyword evidence="2" id="KW-0805">Transcription regulation</keyword>
<dbReference type="EMBL" id="CACSII010000016">
    <property type="protein sequence ID" value="CAA0109754.1"/>
    <property type="molecule type" value="Genomic_DNA"/>
</dbReference>
<dbReference type="InterPro" id="IPR036388">
    <property type="entry name" value="WH-like_DNA-bd_sf"/>
</dbReference>
<dbReference type="Gene3D" id="1.10.10.10">
    <property type="entry name" value="Winged helix-like DNA-binding domain superfamily/Winged helix DNA-binding domain"/>
    <property type="match status" value="1"/>
</dbReference>
<evidence type="ECO:0000256" key="1">
    <source>
        <dbReference type="ARBA" id="ARBA00009437"/>
    </source>
</evidence>
<evidence type="ECO:0000313" key="6">
    <source>
        <dbReference type="EMBL" id="CAA0109754.1"/>
    </source>
</evidence>
<dbReference type="InterPro" id="IPR005119">
    <property type="entry name" value="LysR_subst-bd"/>
</dbReference>